<dbReference type="EMBL" id="JAUHTC010000084">
    <property type="protein sequence ID" value="MDN4520809.1"/>
    <property type="molecule type" value="Genomic_DNA"/>
</dbReference>
<evidence type="ECO:0000259" key="7">
    <source>
        <dbReference type="Pfam" id="PF00441"/>
    </source>
</evidence>
<dbReference type="Proteomes" id="UP001172687">
    <property type="component" value="Unassembled WGS sequence"/>
</dbReference>
<organism evidence="10 11">
    <name type="scientific">Mycolicibacterium austroafricanum</name>
    <name type="common">Mycobacterium austroafricanum</name>
    <dbReference type="NCBI Taxonomy" id="39687"/>
    <lineage>
        <taxon>Bacteria</taxon>
        <taxon>Bacillati</taxon>
        <taxon>Actinomycetota</taxon>
        <taxon>Actinomycetes</taxon>
        <taxon>Mycobacteriales</taxon>
        <taxon>Mycobacteriaceae</taxon>
        <taxon>Mycolicibacterium</taxon>
    </lineage>
</organism>
<dbReference type="PANTHER" id="PTHR43292:SF3">
    <property type="entry name" value="ACYL-COA DEHYDROGENASE FADE29"/>
    <property type="match status" value="1"/>
</dbReference>
<evidence type="ECO:0000256" key="2">
    <source>
        <dbReference type="ARBA" id="ARBA00009347"/>
    </source>
</evidence>
<dbReference type="InterPro" id="IPR036250">
    <property type="entry name" value="AcylCo_DH-like_C"/>
</dbReference>
<keyword evidence="3 6" id="KW-0285">Flavoprotein</keyword>
<dbReference type="InterPro" id="IPR046373">
    <property type="entry name" value="Acyl-CoA_Oxase/DH_mid-dom_sf"/>
</dbReference>
<evidence type="ECO:0000256" key="3">
    <source>
        <dbReference type="ARBA" id="ARBA00022630"/>
    </source>
</evidence>
<dbReference type="SUPFAM" id="SSF56645">
    <property type="entry name" value="Acyl-CoA dehydrogenase NM domain-like"/>
    <property type="match status" value="1"/>
</dbReference>
<dbReference type="InterPro" id="IPR006091">
    <property type="entry name" value="Acyl-CoA_Oxase/DH_mid-dom"/>
</dbReference>
<dbReference type="Pfam" id="PF02770">
    <property type="entry name" value="Acyl-CoA_dh_M"/>
    <property type="match status" value="1"/>
</dbReference>
<feature type="domain" description="Acyl-CoA dehydrogenase/oxidase C-terminal" evidence="7">
    <location>
        <begin position="234"/>
        <end position="397"/>
    </location>
</feature>
<comment type="cofactor">
    <cofactor evidence="1 6">
        <name>FAD</name>
        <dbReference type="ChEBI" id="CHEBI:57692"/>
    </cofactor>
</comment>
<keyword evidence="4 6" id="KW-0274">FAD</keyword>
<evidence type="ECO:0000256" key="6">
    <source>
        <dbReference type="RuleBase" id="RU362125"/>
    </source>
</evidence>
<comment type="similarity">
    <text evidence="2 6">Belongs to the acyl-CoA dehydrogenase family.</text>
</comment>
<sequence length="419" mass="45547">MDVDYPPQAEAFRDRIRAFLAEHLPPDWSGGGALAPEERAAVARRWRQSLAAAGLVAVSWPKAYGGAGLSVIEQVVLDEEFARAGAPERAENDLLGIQLLGNTLIALGTEEQKRHFLPRILSAEDRWCQGFSEPEAGSDLASVRTRAVLDDDEWVINGQKIWTSAGPTANWIFVLARTDTEAPKHKGLSLLLVPIDQPGVVVRPIVNAAGHASFSEVFFTDARTPAVNVVGRVGDGWPAAMTVLGFERGSQVTTAAINFGREMDRLRELARDRGLHTDARIRDGLAWCYSRVQIMRFQGYRGLTSLLAGQRPGREAAISKVIWSEFFRRYTELAVEILGLEALSPAGPGNGEALIVPEPGTPNSAACWMDELLYARASTIYAGSSQIQRNVIGEQLLGLPREPRVPAGRVPEPAGRGSN</sequence>
<dbReference type="SUPFAM" id="SSF47203">
    <property type="entry name" value="Acyl-CoA dehydrogenase C-terminal domain-like"/>
    <property type="match status" value="1"/>
</dbReference>
<feature type="domain" description="Acyl-CoA dehydrogenase/oxidase N-terminal" evidence="9">
    <location>
        <begin position="8"/>
        <end position="124"/>
    </location>
</feature>
<dbReference type="InterPro" id="IPR037069">
    <property type="entry name" value="AcylCoA_DH/ox_N_sf"/>
</dbReference>
<evidence type="ECO:0000256" key="5">
    <source>
        <dbReference type="ARBA" id="ARBA00023002"/>
    </source>
</evidence>
<dbReference type="InterPro" id="IPR052161">
    <property type="entry name" value="Mycobact_Acyl-CoA_DH"/>
</dbReference>
<keyword evidence="5 6" id="KW-0560">Oxidoreductase</keyword>
<comment type="caution">
    <text evidence="10">The sequence shown here is derived from an EMBL/GenBank/DDBJ whole genome shotgun (WGS) entry which is preliminary data.</text>
</comment>
<evidence type="ECO:0000313" key="10">
    <source>
        <dbReference type="EMBL" id="MDN4520809.1"/>
    </source>
</evidence>
<name>A0ABT8HJ70_MYCAO</name>
<protein>
    <submittedName>
        <fullName evidence="10">Acyl-CoA dehydrogenase</fullName>
    </submittedName>
</protein>
<dbReference type="Pfam" id="PF00441">
    <property type="entry name" value="Acyl-CoA_dh_1"/>
    <property type="match status" value="1"/>
</dbReference>
<dbReference type="Gene3D" id="1.20.140.10">
    <property type="entry name" value="Butyryl-CoA Dehydrogenase, subunit A, domain 3"/>
    <property type="match status" value="1"/>
</dbReference>
<dbReference type="Gene3D" id="2.40.110.10">
    <property type="entry name" value="Butyryl-CoA Dehydrogenase, subunit A, domain 2"/>
    <property type="match status" value="1"/>
</dbReference>
<dbReference type="InterPro" id="IPR009075">
    <property type="entry name" value="AcylCo_DH/oxidase_C"/>
</dbReference>
<reference evidence="10" key="1">
    <citation type="submission" date="2023-07" db="EMBL/GenBank/DDBJ databases">
        <title>Degradation of tert-butanol by M. austroafricanum TBA100.</title>
        <authorList>
            <person name="Helbich S."/>
            <person name="Vainshtein Y."/>
        </authorList>
    </citation>
    <scope>NUCLEOTIDE SEQUENCE</scope>
    <source>
        <strain evidence="10">TBA100</strain>
    </source>
</reference>
<feature type="domain" description="Acyl-CoA oxidase/dehydrogenase middle" evidence="8">
    <location>
        <begin position="128"/>
        <end position="221"/>
    </location>
</feature>
<keyword evidence="11" id="KW-1185">Reference proteome</keyword>
<evidence type="ECO:0000256" key="4">
    <source>
        <dbReference type="ARBA" id="ARBA00022827"/>
    </source>
</evidence>
<dbReference type="PANTHER" id="PTHR43292">
    <property type="entry name" value="ACYL-COA DEHYDROGENASE"/>
    <property type="match status" value="1"/>
</dbReference>
<evidence type="ECO:0000313" key="11">
    <source>
        <dbReference type="Proteomes" id="UP001172687"/>
    </source>
</evidence>
<dbReference type="Pfam" id="PF02771">
    <property type="entry name" value="Acyl-CoA_dh_N"/>
    <property type="match status" value="1"/>
</dbReference>
<gene>
    <name evidence="10" type="ORF">QYF68_23760</name>
</gene>
<dbReference type="Gene3D" id="1.10.540.10">
    <property type="entry name" value="Acyl-CoA dehydrogenase/oxidase, N-terminal domain"/>
    <property type="match status" value="1"/>
</dbReference>
<evidence type="ECO:0000259" key="8">
    <source>
        <dbReference type="Pfam" id="PF02770"/>
    </source>
</evidence>
<dbReference type="InterPro" id="IPR013786">
    <property type="entry name" value="AcylCoA_DH/ox_N"/>
</dbReference>
<accession>A0ABT8HJ70</accession>
<evidence type="ECO:0000259" key="9">
    <source>
        <dbReference type="Pfam" id="PF02771"/>
    </source>
</evidence>
<proteinExistence type="inferred from homology"/>
<evidence type="ECO:0000256" key="1">
    <source>
        <dbReference type="ARBA" id="ARBA00001974"/>
    </source>
</evidence>
<dbReference type="CDD" id="cd01152">
    <property type="entry name" value="ACAD_fadE6_17_26"/>
    <property type="match status" value="1"/>
</dbReference>
<dbReference type="RefSeq" id="WP_036371892.1">
    <property type="nucleotide sequence ID" value="NZ_CP070380.1"/>
</dbReference>
<dbReference type="InterPro" id="IPR009100">
    <property type="entry name" value="AcylCoA_DH/oxidase_NM_dom_sf"/>
</dbReference>